<dbReference type="InterPro" id="IPR053793">
    <property type="entry name" value="PB1-like"/>
</dbReference>
<name>A0A5D2CK28_GOSDA</name>
<dbReference type="Proteomes" id="UP000323506">
    <property type="component" value="Chromosome D05"/>
</dbReference>
<dbReference type="AlphaFoldDB" id="A0A5D2CK28"/>
<dbReference type="InterPro" id="IPR003340">
    <property type="entry name" value="B3_DNA-bd"/>
</dbReference>
<dbReference type="PROSITE" id="PS50863">
    <property type="entry name" value="B3"/>
    <property type="match status" value="1"/>
</dbReference>
<dbReference type="Gene3D" id="2.30.30.1040">
    <property type="match status" value="1"/>
</dbReference>
<dbReference type="GO" id="GO:0003677">
    <property type="term" value="F:DNA binding"/>
    <property type="evidence" value="ECO:0007669"/>
    <property type="project" value="UniProtKB-KW"/>
</dbReference>
<dbReference type="FunFam" id="2.30.30.1040:FF:000001">
    <property type="entry name" value="Auxin response factor"/>
    <property type="match status" value="1"/>
</dbReference>
<dbReference type="SMART" id="SM01019">
    <property type="entry name" value="B3"/>
    <property type="match status" value="1"/>
</dbReference>
<dbReference type="GO" id="GO:0006355">
    <property type="term" value="P:regulation of DNA-templated transcription"/>
    <property type="evidence" value="ECO:0007669"/>
    <property type="project" value="InterPro"/>
</dbReference>
<evidence type="ECO:0000256" key="9">
    <source>
        <dbReference type="SAM" id="MobiDB-lite"/>
    </source>
</evidence>
<evidence type="ECO:0000313" key="12">
    <source>
        <dbReference type="EMBL" id="TYG68522.1"/>
    </source>
</evidence>
<dbReference type="Pfam" id="PF02309">
    <property type="entry name" value="AUX_IAA"/>
    <property type="match status" value="1"/>
</dbReference>
<comment type="similarity">
    <text evidence="2 8">Belongs to the ARF family.</text>
</comment>
<dbReference type="PROSITE" id="PS51745">
    <property type="entry name" value="PB1"/>
    <property type="match status" value="1"/>
</dbReference>
<dbReference type="Pfam" id="PF06507">
    <property type="entry name" value="ARF_AD"/>
    <property type="match status" value="1"/>
</dbReference>
<dbReference type="InterPro" id="IPR044835">
    <property type="entry name" value="ARF_plant"/>
</dbReference>
<evidence type="ECO:0000256" key="6">
    <source>
        <dbReference type="ARBA" id="ARBA00023242"/>
    </source>
</evidence>
<gene>
    <name evidence="12" type="ORF">ES288_D05G159600v1</name>
</gene>
<dbReference type="CDD" id="cd10017">
    <property type="entry name" value="B3_DNA"/>
    <property type="match status" value="1"/>
</dbReference>
<sequence>MRLSSAGFSPQAPEGEKRVLNSELWHACAGPLVSLPPVGSRVVYFPQGHSEQVAASTNKEEVDVHVPNYPSLPPQLICQLHNVTMHADVETDEVYAQMTLQPLNPQEQKEAYLPAELGTPSRQPTNYFCKTLTASDTSTHGGFSVPRRAAEKVFPPLDFSQQPPAQELIARDLHDNEWKFRHIFRGQPKRHLLTTGWSVFVSAKRLVAGDSVLFIWNEKNQLLLGIRRANRPQTVMPSSVLSSDSMHLGLLAAAAHAASTNSRFTIFYNPRASPSEFVIPLTKYIKAVYHTRVSVGMRFRMLFETEESSVRRYMGTITGISDLDPVRWPNSHWRSVKVGWDESTAGDRQPRVSLWEIEPLTTFPMYPSPFPLRLKRPWPAGLPSFHGIKDDGLGMNSPLMWLQGDAGRGMPSLNFPGIGVTPWMQPRLDAASMLGLQTDIHQAMAAAALQEMRAVDPSKSATTTLLQFQQPQNLSCRPAALMQSQMLQQSQPQAFLQGVEDNQHQSQTQAQTQLPLVQQQLQQQNSFNNHQHQQQLQHPLSQQHQQLVDHQHISTGVSAMSQYTPASQSRSSPFQAIPSLCQQQSFSDSNGHTMTSPIVSPLHGLLGSFPQDESSSLLNLPRSNPVITSAAWPSKRAAVEVLSSGSPQCVLPQVEQLGPTQTNISHNSISLPPFPGRECSIDQAGGTDPQSHLLFGVNIEPSSLLLQNGMSSLRGVGSESDSTTIPFSSNYASTAGTDFSVNPAMTPSSCIDELGFLQSPENAGQENPQTRTFVKVYKSGSFGRSLDISKFSSYNELRSELARMFGLEGQLEDPLRSGWQLVFVDRENDVLLLGDDPWPEFVNSVWCIKILSPQEVQQMGKRGLELLNSVPVQRLSNGSCDDYASQQDSRNLSSGIASVGSLDY</sequence>
<evidence type="ECO:0000259" key="10">
    <source>
        <dbReference type="PROSITE" id="PS50863"/>
    </source>
</evidence>
<comment type="function">
    <text evidence="8">Auxin response factors (ARFs) are transcriptional factors that bind specifically to the DNA sequence 5'-TGTCTC-3' found in the auxin-responsive promoter elements (AuxREs).</text>
</comment>
<keyword evidence="3 8" id="KW-0805">Transcription regulation</keyword>
<evidence type="ECO:0000259" key="11">
    <source>
        <dbReference type="PROSITE" id="PS51745"/>
    </source>
</evidence>
<dbReference type="Pfam" id="PF02362">
    <property type="entry name" value="B3"/>
    <property type="match status" value="1"/>
</dbReference>
<evidence type="ECO:0000256" key="7">
    <source>
        <dbReference type="ARBA" id="ARBA00023294"/>
    </source>
</evidence>
<dbReference type="Gene3D" id="2.40.330.10">
    <property type="entry name" value="DNA-binding pseudobarrel domain"/>
    <property type="match status" value="1"/>
</dbReference>
<dbReference type="SUPFAM" id="SSF101936">
    <property type="entry name" value="DNA-binding pseudobarrel domain"/>
    <property type="match status" value="1"/>
</dbReference>
<feature type="domain" description="TF-B3" evidence="10">
    <location>
        <begin position="128"/>
        <end position="230"/>
    </location>
</feature>
<dbReference type="FunFam" id="3.10.20.90:FF:000047">
    <property type="entry name" value="Auxin response factor"/>
    <property type="match status" value="1"/>
</dbReference>
<dbReference type="FunFam" id="2.40.330.10:FF:000001">
    <property type="entry name" value="Auxin response factor"/>
    <property type="match status" value="1"/>
</dbReference>
<evidence type="ECO:0000256" key="2">
    <source>
        <dbReference type="ARBA" id="ARBA00007853"/>
    </source>
</evidence>
<dbReference type="PANTHER" id="PTHR31384:SF150">
    <property type="entry name" value="AUXIN RESPONSE FACTOR 6"/>
    <property type="match status" value="1"/>
</dbReference>
<organism evidence="12 13">
    <name type="scientific">Gossypium darwinii</name>
    <name type="common">Darwin's cotton</name>
    <name type="synonym">Gossypium barbadense var. darwinii</name>
    <dbReference type="NCBI Taxonomy" id="34276"/>
    <lineage>
        <taxon>Eukaryota</taxon>
        <taxon>Viridiplantae</taxon>
        <taxon>Streptophyta</taxon>
        <taxon>Embryophyta</taxon>
        <taxon>Tracheophyta</taxon>
        <taxon>Spermatophyta</taxon>
        <taxon>Magnoliopsida</taxon>
        <taxon>eudicotyledons</taxon>
        <taxon>Gunneridae</taxon>
        <taxon>Pentapetalae</taxon>
        <taxon>rosids</taxon>
        <taxon>malvids</taxon>
        <taxon>Malvales</taxon>
        <taxon>Malvaceae</taxon>
        <taxon>Malvoideae</taxon>
        <taxon>Gossypium</taxon>
    </lineage>
</organism>
<keyword evidence="6 8" id="KW-0539">Nucleus</keyword>
<keyword evidence="7 8" id="KW-0927">Auxin signaling pathway</keyword>
<feature type="region of interest" description="Disordered" evidence="9">
    <location>
        <begin position="523"/>
        <end position="547"/>
    </location>
</feature>
<comment type="subcellular location">
    <subcellularLocation>
        <location evidence="1 8">Nucleus</location>
    </subcellularLocation>
</comment>
<dbReference type="InterPro" id="IPR015300">
    <property type="entry name" value="DNA-bd_pseudobarrel_sf"/>
</dbReference>
<evidence type="ECO:0000256" key="3">
    <source>
        <dbReference type="ARBA" id="ARBA00023015"/>
    </source>
</evidence>
<keyword evidence="4 8" id="KW-0238">DNA-binding</keyword>
<protein>
    <recommendedName>
        <fullName evidence="8">Auxin response factor</fullName>
    </recommendedName>
</protein>
<dbReference type="InterPro" id="IPR010525">
    <property type="entry name" value="ARF_dom"/>
</dbReference>
<evidence type="ECO:0000256" key="8">
    <source>
        <dbReference type="RuleBase" id="RU004561"/>
    </source>
</evidence>
<accession>A0A5D2CK28</accession>
<reference evidence="12 13" key="1">
    <citation type="submission" date="2019-06" db="EMBL/GenBank/DDBJ databases">
        <title>WGS assembly of Gossypium darwinii.</title>
        <authorList>
            <person name="Chen Z.J."/>
            <person name="Sreedasyam A."/>
            <person name="Ando A."/>
            <person name="Song Q."/>
            <person name="De L."/>
            <person name="Hulse-Kemp A."/>
            <person name="Ding M."/>
            <person name="Ye W."/>
            <person name="Kirkbride R."/>
            <person name="Jenkins J."/>
            <person name="Plott C."/>
            <person name="Lovell J."/>
            <person name="Lin Y.-M."/>
            <person name="Vaughn R."/>
            <person name="Liu B."/>
            <person name="Li W."/>
            <person name="Simpson S."/>
            <person name="Scheffler B."/>
            <person name="Saski C."/>
            <person name="Grover C."/>
            <person name="Hu G."/>
            <person name="Conover J."/>
            <person name="Carlson J."/>
            <person name="Shu S."/>
            <person name="Boston L."/>
            <person name="Williams M."/>
            <person name="Peterson D."/>
            <person name="Mcgee K."/>
            <person name="Jones D."/>
            <person name="Wendel J."/>
            <person name="Stelly D."/>
            <person name="Grimwood J."/>
            <person name="Schmutz J."/>
        </authorList>
    </citation>
    <scope>NUCLEOTIDE SEQUENCE [LARGE SCALE GENOMIC DNA]</scope>
    <source>
        <strain evidence="12">1808015.09</strain>
    </source>
</reference>
<evidence type="ECO:0000313" key="13">
    <source>
        <dbReference type="Proteomes" id="UP000323506"/>
    </source>
</evidence>
<evidence type="ECO:0000256" key="5">
    <source>
        <dbReference type="ARBA" id="ARBA00023163"/>
    </source>
</evidence>
<keyword evidence="13" id="KW-1185">Reference proteome</keyword>
<evidence type="ECO:0000256" key="1">
    <source>
        <dbReference type="ARBA" id="ARBA00004123"/>
    </source>
</evidence>
<dbReference type="GO" id="GO:0009734">
    <property type="term" value="P:auxin-activated signaling pathway"/>
    <property type="evidence" value="ECO:0007669"/>
    <property type="project" value="UniProtKB-KW"/>
</dbReference>
<feature type="domain" description="PB1" evidence="11">
    <location>
        <begin position="771"/>
        <end position="855"/>
    </location>
</feature>
<dbReference type="PANTHER" id="PTHR31384">
    <property type="entry name" value="AUXIN RESPONSE FACTOR 4-RELATED"/>
    <property type="match status" value="1"/>
</dbReference>
<dbReference type="EMBL" id="CM017705">
    <property type="protein sequence ID" value="TYG68522.1"/>
    <property type="molecule type" value="Genomic_DNA"/>
</dbReference>
<dbReference type="GO" id="GO:0005634">
    <property type="term" value="C:nucleus"/>
    <property type="evidence" value="ECO:0007669"/>
    <property type="project" value="UniProtKB-SubCell"/>
</dbReference>
<dbReference type="Gene3D" id="3.10.20.90">
    <property type="entry name" value="Phosphatidylinositol 3-kinase Catalytic Subunit, Chain A, domain 1"/>
    <property type="match status" value="1"/>
</dbReference>
<proteinExistence type="inferred from homology"/>
<comment type="subunit">
    <text evidence="8">Homodimers and heterodimers.</text>
</comment>
<feature type="compositionally biased region" description="Low complexity" evidence="9">
    <location>
        <begin position="523"/>
        <end position="546"/>
    </location>
</feature>
<keyword evidence="5 8" id="KW-0804">Transcription</keyword>
<dbReference type="InterPro" id="IPR033389">
    <property type="entry name" value="AUX/IAA_dom"/>
</dbReference>
<evidence type="ECO:0000256" key="4">
    <source>
        <dbReference type="ARBA" id="ARBA00023125"/>
    </source>
</evidence>
<dbReference type="SUPFAM" id="SSF54277">
    <property type="entry name" value="CAD &amp; PB1 domains"/>
    <property type="match status" value="1"/>
</dbReference>